<name>X1P257_9ZZZZ</name>
<comment type="caution">
    <text evidence="1">The sequence shown here is derived from an EMBL/GenBank/DDBJ whole genome shotgun (WGS) entry which is preliminary data.</text>
</comment>
<dbReference type="Gene3D" id="3.40.1360.10">
    <property type="match status" value="1"/>
</dbReference>
<gene>
    <name evidence="1" type="ORF">S06H3_27951</name>
</gene>
<dbReference type="EMBL" id="BARV01016266">
    <property type="protein sequence ID" value="GAI24974.1"/>
    <property type="molecule type" value="Genomic_DNA"/>
</dbReference>
<feature type="non-terminal residue" evidence="1">
    <location>
        <position position="1"/>
    </location>
</feature>
<organism evidence="1">
    <name type="scientific">marine sediment metagenome</name>
    <dbReference type="NCBI Taxonomy" id="412755"/>
    <lineage>
        <taxon>unclassified sequences</taxon>
        <taxon>metagenomes</taxon>
        <taxon>ecological metagenomes</taxon>
    </lineage>
</organism>
<sequence length="288" mass="33623">AKFWDPEYNQLFIGKKVFLIPDNDKDGQFFTQKIGENLIKVAERVQVTEIPKEYKDFSEWQASGENDNKRISWLDNKKWKPEKKEKKPASYQEGVKQGIQEALKTVIDGQELKEKKFEPGQFWISDGLIPKKGVAVLASYKGRGKTSLALMAALQLSKGNCKFLNTFEIKESPQKILYWYGENQPEEIQAIRNLQEESINLDLTKEQRRILSLMPREKLDFVQKKQIDIVKGTIKELSPDIIIIDTLGWFLPGKRLNDAQTYFYLYDVLREIKEDCFWLLITHNRKPS</sequence>
<accession>X1P257</accession>
<dbReference type="InterPro" id="IPR027417">
    <property type="entry name" value="P-loop_NTPase"/>
</dbReference>
<reference evidence="1" key="1">
    <citation type="journal article" date="2014" name="Front. Microbiol.">
        <title>High frequency of phylogenetically diverse reductive dehalogenase-homologous genes in deep subseafloor sedimentary metagenomes.</title>
        <authorList>
            <person name="Kawai M."/>
            <person name="Futagami T."/>
            <person name="Toyoda A."/>
            <person name="Takaki Y."/>
            <person name="Nishi S."/>
            <person name="Hori S."/>
            <person name="Arai W."/>
            <person name="Tsubouchi T."/>
            <person name="Morono Y."/>
            <person name="Uchiyama I."/>
            <person name="Ito T."/>
            <person name="Fujiyama A."/>
            <person name="Inagaki F."/>
            <person name="Takami H."/>
        </authorList>
    </citation>
    <scope>NUCLEOTIDE SEQUENCE</scope>
    <source>
        <strain evidence="1">Expedition CK06-06</strain>
    </source>
</reference>
<protein>
    <submittedName>
        <fullName evidence="1">Uncharacterized protein</fullName>
    </submittedName>
</protein>
<dbReference type="AlphaFoldDB" id="X1P257"/>
<dbReference type="Gene3D" id="3.40.50.300">
    <property type="entry name" value="P-loop containing nucleotide triphosphate hydrolases"/>
    <property type="match status" value="1"/>
</dbReference>
<evidence type="ECO:0000313" key="1">
    <source>
        <dbReference type="EMBL" id="GAI24974.1"/>
    </source>
</evidence>
<dbReference type="SUPFAM" id="SSF52540">
    <property type="entry name" value="P-loop containing nucleoside triphosphate hydrolases"/>
    <property type="match status" value="1"/>
</dbReference>
<proteinExistence type="predicted"/>
<feature type="non-terminal residue" evidence="1">
    <location>
        <position position="288"/>
    </location>
</feature>
<dbReference type="Pfam" id="PF13481">
    <property type="entry name" value="AAA_25"/>
    <property type="match status" value="1"/>
</dbReference>